<evidence type="ECO:0000259" key="1">
    <source>
        <dbReference type="Pfam" id="PF01814"/>
    </source>
</evidence>
<dbReference type="Proteomes" id="UP001499841">
    <property type="component" value="Unassembled WGS sequence"/>
</dbReference>
<gene>
    <name evidence="2" type="ORF">GCM10022262_32100</name>
</gene>
<reference evidence="3" key="1">
    <citation type="journal article" date="2019" name="Int. J. Syst. Evol. Microbiol.">
        <title>The Global Catalogue of Microorganisms (GCM) 10K type strain sequencing project: providing services to taxonomists for standard genome sequencing and annotation.</title>
        <authorList>
            <consortium name="The Broad Institute Genomics Platform"/>
            <consortium name="The Broad Institute Genome Sequencing Center for Infectious Disease"/>
            <person name="Wu L."/>
            <person name="Ma J."/>
        </authorList>
    </citation>
    <scope>NUCLEOTIDE SEQUENCE [LARGE SCALE GENOMIC DNA]</scope>
    <source>
        <strain evidence="3">JCM 17459</strain>
    </source>
</reference>
<feature type="domain" description="Hemerythrin-like" evidence="1">
    <location>
        <begin position="15"/>
        <end position="138"/>
    </location>
</feature>
<protein>
    <recommendedName>
        <fullName evidence="1">Hemerythrin-like domain-containing protein</fullName>
    </recommendedName>
</protein>
<comment type="caution">
    <text evidence="2">The sequence shown here is derived from an EMBL/GenBank/DDBJ whole genome shotgun (WGS) entry which is preliminary data.</text>
</comment>
<dbReference type="Pfam" id="PF01814">
    <property type="entry name" value="Hemerythrin"/>
    <property type="match status" value="1"/>
</dbReference>
<organism evidence="2 3">
    <name type="scientific">Georgenia daeguensis</name>
    <dbReference type="NCBI Taxonomy" id="908355"/>
    <lineage>
        <taxon>Bacteria</taxon>
        <taxon>Bacillati</taxon>
        <taxon>Actinomycetota</taxon>
        <taxon>Actinomycetes</taxon>
        <taxon>Micrococcales</taxon>
        <taxon>Bogoriellaceae</taxon>
        <taxon>Georgenia</taxon>
    </lineage>
</organism>
<dbReference type="EMBL" id="BAABBA010000018">
    <property type="protein sequence ID" value="GAA4288850.1"/>
    <property type="molecule type" value="Genomic_DNA"/>
</dbReference>
<dbReference type="Gene3D" id="1.20.120.520">
    <property type="entry name" value="nmb1532 protein domain like"/>
    <property type="match status" value="1"/>
</dbReference>
<dbReference type="InterPro" id="IPR012312">
    <property type="entry name" value="Hemerythrin-like"/>
</dbReference>
<sequence>MSETVERRATDARTAEEIRRHHSVMVADLDRLSAALVDAAESGTDAAPARDALLEWITTVLVPHAAQEEETTYPAAAGLVEGHLLIMGMLAEHDLIRQLAGLVRGTKNPAAAGAYARALFETFASHQRKENDYILPLLVDEPSVSLTDLMSASHGHHH</sequence>
<name>A0ABP8EY28_9MICO</name>
<accession>A0ABP8EY28</accession>
<evidence type="ECO:0000313" key="3">
    <source>
        <dbReference type="Proteomes" id="UP001499841"/>
    </source>
</evidence>
<proteinExistence type="predicted"/>
<evidence type="ECO:0000313" key="2">
    <source>
        <dbReference type="EMBL" id="GAA4288850.1"/>
    </source>
</evidence>
<keyword evidence="3" id="KW-1185">Reference proteome</keyword>
<dbReference type="RefSeq" id="WP_345043332.1">
    <property type="nucleotide sequence ID" value="NZ_BAABBA010000018.1"/>
</dbReference>